<comment type="caution">
    <text evidence="2">The sequence shown here is derived from an EMBL/GenBank/DDBJ whole genome shotgun (WGS) entry which is preliminary data.</text>
</comment>
<name>A0A5B6UHI6_9ROSI</name>
<dbReference type="OrthoDB" id="778454at2759"/>
<proteinExistence type="predicted"/>
<organism evidence="2 3">
    <name type="scientific">Gossypium australe</name>
    <dbReference type="NCBI Taxonomy" id="47621"/>
    <lineage>
        <taxon>Eukaryota</taxon>
        <taxon>Viridiplantae</taxon>
        <taxon>Streptophyta</taxon>
        <taxon>Embryophyta</taxon>
        <taxon>Tracheophyta</taxon>
        <taxon>Spermatophyta</taxon>
        <taxon>Magnoliopsida</taxon>
        <taxon>eudicotyledons</taxon>
        <taxon>Gunneridae</taxon>
        <taxon>Pentapetalae</taxon>
        <taxon>rosids</taxon>
        <taxon>malvids</taxon>
        <taxon>Malvales</taxon>
        <taxon>Malvaceae</taxon>
        <taxon>Malvoideae</taxon>
        <taxon>Gossypium</taxon>
    </lineage>
</organism>
<dbReference type="Proteomes" id="UP000325315">
    <property type="component" value="Unassembled WGS sequence"/>
</dbReference>
<accession>A0A5B6UHI6</accession>
<keyword evidence="3" id="KW-1185">Reference proteome</keyword>
<feature type="compositionally biased region" description="Pro residues" evidence="1">
    <location>
        <begin position="1"/>
        <end position="18"/>
    </location>
</feature>
<feature type="region of interest" description="Disordered" evidence="1">
    <location>
        <begin position="1"/>
        <end position="28"/>
    </location>
</feature>
<gene>
    <name evidence="2" type="ORF">EPI10_003957</name>
</gene>
<evidence type="ECO:0000313" key="3">
    <source>
        <dbReference type="Proteomes" id="UP000325315"/>
    </source>
</evidence>
<reference evidence="3" key="1">
    <citation type="journal article" date="2019" name="Plant Biotechnol. J.">
        <title>Genome sequencing of the Australian wild diploid species Gossypium australe highlights disease resistance and delayed gland morphogenesis.</title>
        <authorList>
            <person name="Cai Y."/>
            <person name="Cai X."/>
            <person name="Wang Q."/>
            <person name="Wang P."/>
            <person name="Zhang Y."/>
            <person name="Cai C."/>
            <person name="Xu Y."/>
            <person name="Wang K."/>
            <person name="Zhou Z."/>
            <person name="Wang C."/>
            <person name="Geng S."/>
            <person name="Li B."/>
            <person name="Dong Q."/>
            <person name="Hou Y."/>
            <person name="Wang H."/>
            <person name="Ai P."/>
            <person name="Liu Z."/>
            <person name="Yi F."/>
            <person name="Sun M."/>
            <person name="An G."/>
            <person name="Cheng J."/>
            <person name="Zhang Y."/>
            <person name="Shi Q."/>
            <person name="Xie Y."/>
            <person name="Shi X."/>
            <person name="Chang Y."/>
            <person name="Huang F."/>
            <person name="Chen Y."/>
            <person name="Hong S."/>
            <person name="Mi L."/>
            <person name="Sun Q."/>
            <person name="Zhang L."/>
            <person name="Zhou B."/>
            <person name="Peng R."/>
            <person name="Zhang X."/>
            <person name="Liu F."/>
        </authorList>
    </citation>
    <scope>NUCLEOTIDE SEQUENCE [LARGE SCALE GENOMIC DNA]</scope>
    <source>
        <strain evidence="3">cv. PA1801</strain>
    </source>
</reference>
<evidence type="ECO:0000256" key="1">
    <source>
        <dbReference type="SAM" id="MobiDB-lite"/>
    </source>
</evidence>
<dbReference type="AlphaFoldDB" id="A0A5B6UHI6"/>
<evidence type="ECO:0000313" key="2">
    <source>
        <dbReference type="EMBL" id="KAA3457259.1"/>
    </source>
</evidence>
<dbReference type="EMBL" id="SMMG02000011">
    <property type="protein sequence ID" value="KAA3457259.1"/>
    <property type="molecule type" value="Genomic_DNA"/>
</dbReference>
<protein>
    <submittedName>
        <fullName evidence="2">Uncharacterized protein</fullName>
    </submittedName>
</protein>
<sequence length="102" mass="12009">MNHLQPPPLIDPFPNPFEPPEHMRELPPQTPMATSKLILRFDPSSNLHHSISCPLLVAKRMEDLTFKKANHRWERNIRDQIEAKRKFWGKKCEFKGTKLKAK</sequence>